<dbReference type="GO" id="GO:0016788">
    <property type="term" value="F:hydrolase activity, acting on ester bonds"/>
    <property type="evidence" value="ECO:0007669"/>
    <property type="project" value="InterPro"/>
</dbReference>
<dbReference type="GO" id="GO:0016811">
    <property type="term" value="F:hydrolase activity, acting on carbon-nitrogen (but not peptide) bonds, in linear amides"/>
    <property type="evidence" value="ECO:0007669"/>
    <property type="project" value="InterPro"/>
</dbReference>
<dbReference type="RefSeq" id="WP_259055507.1">
    <property type="nucleotide sequence ID" value="NZ_JANUCT010000010.1"/>
</dbReference>
<dbReference type="PIRSF" id="PIRSF039012">
    <property type="entry name" value="ASP"/>
    <property type="match status" value="1"/>
</dbReference>
<keyword evidence="3" id="KW-0378">Hydrolase</keyword>
<evidence type="ECO:0000256" key="2">
    <source>
        <dbReference type="ARBA" id="ARBA00022723"/>
    </source>
</evidence>
<dbReference type="InterPro" id="IPR043795">
    <property type="entry name" value="N-alpha-Ac-DABA-like"/>
</dbReference>
<dbReference type="CDD" id="cd06251">
    <property type="entry name" value="M14_ASTE_ASPA-like"/>
    <property type="match status" value="1"/>
</dbReference>
<dbReference type="AlphaFoldDB" id="A0AAE3L1W6"/>
<accession>A0AAE3L1W6</accession>
<protein>
    <submittedName>
        <fullName evidence="6">Deacylase</fullName>
    </submittedName>
</protein>
<dbReference type="GO" id="GO:0046872">
    <property type="term" value="F:metal ion binding"/>
    <property type="evidence" value="ECO:0007669"/>
    <property type="project" value="UniProtKB-KW"/>
</dbReference>
<dbReference type="Proteomes" id="UP001204445">
    <property type="component" value="Unassembled WGS sequence"/>
</dbReference>
<dbReference type="Pfam" id="PF24827">
    <property type="entry name" value="AstE_AspA_cat"/>
    <property type="match status" value="1"/>
</dbReference>
<dbReference type="Gene3D" id="3.40.630.10">
    <property type="entry name" value="Zn peptidases"/>
    <property type="match status" value="1"/>
</dbReference>
<organism evidence="6 7">
    <name type="scientific">Methylohalomonas lacus</name>
    <dbReference type="NCBI Taxonomy" id="398773"/>
    <lineage>
        <taxon>Bacteria</taxon>
        <taxon>Pseudomonadati</taxon>
        <taxon>Pseudomonadota</taxon>
        <taxon>Gammaproteobacteria</taxon>
        <taxon>Methylohalomonadales</taxon>
        <taxon>Methylohalomonadaceae</taxon>
        <taxon>Methylohalomonas</taxon>
    </lineage>
</organism>
<keyword evidence="7" id="KW-1185">Reference proteome</keyword>
<dbReference type="PANTHER" id="PTHR37326:SF2">
    <property type="entry name" value="SUCCINYLGLUTAMATE DESUCCINYLASE_ASPARTOACYLASE FAMILY PROTEIN"/>
    <property type="match status" value="1"/>
</dbReference>
<evidence type="ECO:0000256" key="3">
    <source>
        <dbReference type="ARBA" id="ARBA00022801"/>
    </source>
</evidence>
<evidence type="ECO:0000313" key="7">
    <source>
        <dbReference type="Proteomes" id="UP001204445"/>
    </source>
</evidence>
<sequence>MAAALKINGTVVRPGQRRLIELAIPDLYTHTSLNIPVQVINGRQDGPRLMVSAAVHGDEINGVEIIRRLLNLKVLDRLRGSLVAVPVVNVYGFINQSRYLPDRRDLNRSFPGSESGSLAARLAHTFLNDIVAHCTHGIDLHTGAIHRENLPQIRAYLDSEETRRMAQAFGAPVVLHSNLVDGSMRQALYERDFPIIVYEAGEALRFSEVAIRAGVQGIVSVMRDLGMLPRQKRKGKTYEPLVARNSTWVRAPQSGILRMVVPLGAQVDKGQLLGVISDPFGEREENVEATVSGIVIGRVNIPLANEGEALFHIAHFRRADGLQDRLDSFQEEMDPATDDHLPPEAPIV</sequence>
<evidence type="ECO:0000313" key="6">
    <source>
        <dbReference type="EMBL" id="MCS3903611.1"/>
    </source>
</evidence>
<dbReference type="SUPFAM" id="SSF53187">
    <property type="entry name" value="Zn-dependent exopeptidases"/>
    <property type="match status" value="1"/>
</dbReference>
<reference evidence="6" key="1">
    <citation type="submission" date="2022-08" db="EMBL/GenBank/DDBJ databases">
        <title>Genomic Encyclopedia of Type Strains, Phase III (KMG-III): the genomes of soil and plant-associated and newly described type strains.</title>
        <authorList>
            <person name="Whitman W."/>
        </authorList>
    </citation>
    <scope>NUCLEOTIDE SEQUENCE</scope>
    <source>
        <strain evidence="6">HMT 1</strain>
    </source>
</reference>
<evidence type="ECO:0000256" key="1">
    <source>
        <dbReference type="ARBA" id="ARBA00001947"/>
    </source>
</evidence>
<comment type="caution">
    <text evidence="6">The sequence shown here is derived from an EMBL/GenBank/DDBJ whole genome shotgun (WGS) entry which is preliminary data.</text>
</comment>
<dbReference type="EMBL" id="JANUCT010000010">
    <property type="protein sequence ID" value="MCS3903611.1"/>
    <property type="molecule type" value="Genomic_DNA"/>
</dbReference>
<gene>
    <name evidence="6" type="ORF">J2T55_001640</name>
</gene>
<keyword evidence="4" id="KW-0862">Zinc</keyword>
<feature type="domain" description="Succinylglutamate desuccinylase/Aspartoacylase catalytic" evidence="5">
    <location>
        <begin position="45"/>
        <end position="223"/>
    </location>
</feature>
<evidence type="ECO:0000259" key="5">
    <source>
        <dbReference type="Pfam" id="PF24827"/>
    </source>
</evidence>
<proteinExistence type="predicted"/>
<comment type="cofactor">
    <cofactor evidence="1">
        <name>Zn(2+)</name>
        <dbReference type="ChEBI" id="CHEBI:29105"/>
    </cofactor>
</comment>
<dbReference type="InterPro" id="IPR053138">
    <property type="entry name" value="N-alpha-Ac-DABA_deacetylase"/>
</dbReference>
<dbReference type="InterPro" id="IPR055438">
    <property type="entry name" value="AstE_AspA_cat"/>
</dbReference>
<keyword evidence="2" id="KW-0479">Metal-binding</keyword>
<name>A0AAE3L1W6_9GAMM</name>
<dbReference type="PANTHER" id="PTHR37326">
    <property type="entry name" value="BLL3975 PROTEIN"/>
    <property type="match status" value="1"/>
</dbReference>
<evidence type="ECO:0000256" key="4">
    <source>
        <dbReference type="ARBA" id="ARBA00022833"/>
    </source>
</evidence>